<name>A0A0N5CJ10_STREA</name>
<evidence type="ECO:0000313" key="1">
    <source>
        <dbReference type="Proteomes" id="UP000046392"/>
    </source>
</evidence>
<dbReference type="AlphaFoldDB" id="A0A0N5CJ10"/>
<keyword evidence="1" id="KW-1185">Reference proteome</keyword>
<dbReference type="Proteomes" id="UP000046392">
    <property type="component" value="Unplaced"/>
</dbReference>
<dbReference type="WBParaSite" id="SPAL_0001782100.1">
    <property type="protein sequence ID" value="SPAL_0001782100.1"/>
    <property type="gene ID" value="SPAL_0001782100"/>
</dbReference>
<proteinExistence type="predicted"/>
<sequence length="132" mass="15270">MIFFAIKGKLFIKGRCCHCRSIYDKEIKTDSNSQLSPTGVHHRECEKAIDSRLLSTKAYQKFLKYIANFGSSNDINTLGFTTKKNIFVFAQFKNSYSKRKRIFDSKVFLEELKLLNNETCFHNFGDDVGIGY</sequence>
<evidence type="ECO:0000313" key="2">
    <source>
        <dbReference type="WBParaSite" id="SPAL_0001782100.1"/>
    </source>
</evidence>
<organism evidence="1 2">
    <name type="scientific">Strongyloides papillosus</name>
    <name type="common">Intestinal threadworm</name>
    <dbReference type="NCBI Taxonomy" id="174720"/>
    <lineage>
        <taxon>Eukaryota</taxon>
        <taxon>Metazoa</taxon>
        <taxon>Ecdysozoa</taxon>
        <taxon>Nematoda</taxon>
        <taxon>Chromadorea</taxon>
        <taxon>Rhabditida</taxon>
        <taxon>Tylenchina</taxon>
        <taxon>Panagrolaimomorpha</taxon>
        <taxon>Strongyloidoidea</taxon>
        <taxon>Strongyloididae</taxon>
        <taxon>Strongyloides</taxon>
    </lineage>
</organism>
<protein>
    <submittedName>
        <fullName evidence="2">Uncharacterized protein</fullName>
    </submittedName>
</protein>
<reference evidence="2" key="1">
    <citation type="submission" date="2017-02" db="UniProtKB">
        <authorList>
            <consortium name="WormBaseParasite"/>
        </authorList>
    </citation>
    <scope>IDENTIFICATION</scope>
</reference>
<accession>A0A0N5CJ10</accession>